<protein>
    <submittedName>
        <fullName evidence="6">3-oxoacyl-ACP synthase III</fullName>
    </submittedName>
</protein>
<dbReference type="PANTHER" id="PTHR34069">
    <property type="entry name" value="3-OXOACYL-[ACYL-CARRIER-PROTEIN] SYNTHASE 3"/>
    <property type="match status" value="1"/>
</dbReference>
<evidence type="ECO:0000259" key="4">
    <source>
        <dbReference type="Pfam" id="PF08541"/>
    </source>
</evidence>
<dbReference type="Proteomes" id="UP000034034">
    <property type="component" value="Chromosome"/>
</dbReference>
<dbReference type="GO" id="GO:0004315">
    <property type="term" value="F:3-oxoacyl-[acyl-carrier-protein] synthase activity"/>
    <property type="evidence" value="ECO:0007669"/>
    <property type="project" value="InterPro"/>
</dbReference>
<proteinExistence type="predicted"/>
<keyword evidence="7" id="KW-1185">Reference proteome</keyword>
<dbReference type="Pfam" id="PF08545">
    <property type="entry name" value="ACP_syn_III"/>
    <property type="match status" value="1"/>
</dbReference>
<evidence type="ECO:0000256" key="1">
    <source>
        <dbReference type="ARBA" id="ARBA00022490"/>
    </source>
</evidence>
<gene>
    <name evidence="6" type="ORF">SXIM_16550</name>
</gene>
<keyword evidence="2" id="KW-0808">Transferase</keyword>
<dbReference type="EMBL" id="CP009922">
    <property type="protein sequence ID" value="AKG43039.1"/>
    <property type="molecule type" value="Genomic_DNA"/>
</dbReference>
<dbReference type="SUPFAM" id="SSF53901">
    <property type="entry name" value="Thiolase-like"/>
    <property type="match status" value="1"/>
</dbReference>
<dbReference type="InterPro" id="IPR013751">
    <property type="entry name" value="ACP_syn_III_N"/>
</dbReference>
<dbReference type="InterPro" id="IPR013747">
    <property type="entry name" value="ACP_syn_III_C"/>
</dbReference>
<dbReference type="Pfam" id="PF08541">
    <property type="entry name" value="ACP_syn_III_C"/>
    <property type="match status" value="1"/>
</dbReference>
<accession>A0A0F7FRY3</accession>
<evidence type="ECO:0000259" key="5">
    <source>
        <dbReference type="Pfam" id="PF08545"/>
    </source>
</evidence>
<name>A0A0F7FRY3_9ACTN</name>
<dbReference type="GO" id="GO:0006633">
    <property type="term" value="P:fatty acid biosynthetic process"/>
    <property type="evidence" value="ECO:0007669"/>
    <property type="project" value="InterPro"/>
</dbReference>
<dbReference type="KEGG" id="sxi:SXIM_16550"/>
<keyword evidence="3" id="KW-0012">Acyltransferase</keyword>
<organism evidence="6 7">
    <name type="scientific">Streptomyces xiamenensis</name>
    <dbReference type="NCBI Taxonomy" id="408015"/>
    <lineage>
        <taxon>Bacteria</taxon>
        <taxon>Bacillati</taxon>
        <taxon>Actinomycetota</taxon>
        <taxon>Actinomycetes</taxon>
        <taxon>Kitasatosporales</taxon>
        <taxon>Streptomycetaceae</taxon>
        <taxon>Streptomyces</taxon>
    </lineage>
</organism>
<dbReference type="PATRIC" id="fig|408015.6.peg.1691"/>
<dbReference type="STRING" id="408015.SXIM_16550"/>
<dbReference type="GO" id="GO:0044550">
    <property type="term" value="P:secondary metabolite biosynthetic process"/>
    <property type="evidence" value="ECO:0007669"/>
    <property type="project" value="TreeGrafter"/>
</dbReference>
<dbReference type="RefSeq" id="WP_046723451.1">
    <property type="nucleotide sequence ID" value="NZ_CP009922.3"/>
</dbReference>
<feature type="domain" description="Beta-ketoacyl-[acyl-carrier-protein] synthase III N-terminal" evidence="5">
    <location>
        <begin position="114"/>
        <end position="188"/>
    </location>
</feature>
<keyword evidence="1" id="KW-0963">Cytoplasm</keyword>
<dbReference type="PANTHER" id="PTHR34069:SF2">
    <property type="entry name" value="BETA-KETOACYL-[ACYL-CARRIER-PROTEIN] SYNTHASE III"/>
    <property type="match status" value="1"/>
</dbReference>
<feature type="domain" description="Beta-ketoacyl-[acyl-carrier-protein] synthase III C-terminal" evidence="4">
    <location>
        <begin position="245"/>
        <end position="334"/>
    </location>
</feature>
<evidence type="ECO:0000256" key="3">
    <source>
        <dbReference type="ARBA" id="ARBA00023315"/>
    </source>
</evidence>
<dbReference type="AlphaFoldDB" id="A0A0F7FRY3"/>
<dbReference type="InterPro" id="IPR016039">
    <property type="entry name" value="Thiolase-like"/>
</dbReference>
<evidence type="ECO:0000313" key="6">
    <source>
        <dbReference type="EMBL" id="AKG43039.1"/>
    </source>
</evidence>
<sequence>MRTVSLLEVASYLPPEKVPTQYFLDHRDPDSPMADSTMFGAPAFRHHVSRDESAADMIEKAGRVLLDRIGPREASQIDLVITNVLLPDLPITGSGAEITHRLGLRPSWVLDAHNGGCASFIHMLKLARALIGTGQARSALLCNVQNCAGNVMTQSEVRKLPEAVVPGDGCGVAYVAASEESPVLAIETRNLGEYAKDCGVTLSDGRKYWEAGESQVHVGFTPGKVADIVERGNRLVPEAVRAVCDRLDIEPSDLDTLITNQPNRVFLRKWQERLDIKPERHLDTYDRFGNLFGAAVPVTLDHGVREGRIADGSLLMLAGFAHAGDFAGAAAVRWRAGA</sequence>
<evidence type="ECO:0000313" key="7">
    <source>
        <dbReference type="Proteomes" id="UP000034034"/>
    </source>
</evidence>
<evidence type="ECO:0000256" key="2">
    <source>
        <dbReference type="ARBA" id="ARBA00022679"/>
    </source>
</evidence>
<dbReference type="Gene3D" id="3.40.47.10">
    <property type="match status" value="1"/>
</dbReference>
<dbReference type="HOGENOM" id="CLU_828780_0_0_11"/>
<reference evidence="6" key="1">
    <citation type="submission" date="2019-08" db="EMBL/GenBank/DDBJ databases">
        <title>Complete genome sequence of a mangrove-derived Streptomyces xiamenensis.</title>
        <authorList>
            <person name="Xu J."/>
        </authorList>
    </citation>
    <scope>NUCLEOTIDE SEQUENCE</scope>
    <source>
        <strain evidence="6">318</strain>
    </source>
</reference>